<dbReference type="EMBL" id="LNZG01000001">
    <property type="protein sequence ID" value="ODA91357.1"/>
    <property type="molecule type" value="Genomic_DNA"/>
</dbReference>
<dbReference type="Proteomes" id="UP000094426">
    <property type="component" value="Unassembled WGS sequence"/>
</dbReference>
<reference evidence="2 3" key="1">
    <citation type="submission" date="2015-11" db="EMBL/GenBank/DDBJ databases">
        <authorList>
            <person name="Zhang Y."/>
            <person name="Guo Z."/>
        </authorList>
    </citation>
    <scope>NUCLEOTIDE SEQUENCE [LARGE SCALE GENOMIC DNA]</scope>
    <source>
        <strain evidence="3">gdw1</strain>
    </source>
</reference>
<dbReference type="OrthoDB" id="3698172at2"/>
<feature type="transmembrane region" description="Helical" evidence="1">
    <location>
        <begin position="101"/>
        <end position="124"/>
    </location>
</feature>
<dbReference type="Pfam" id="PF11255">
    <property type="entry name" value="DUF3054"/>
    <property type="match status" value="1"/>
</dbReference>
<feature type="transmembrane region" description="Helical" evidence="1">
    <location>
        <begin position="69"/>
        <end position="89"/>
    </location>
</feature>
<comment type="caution">
    <text evidence="2">The sequence shown here is derived from an EMBL/GenBank/DDBJ whole genome shotgun (WGS) entry which is preliminary data.</text>
</comment>
<dbReference type="AlphaFoldDB" id="A0A1E2SNP0"/>
<evidence type="ECO:0000256" key="1">
    <source>
        <dbReference type="SAM" id="Phobius"/>
    </source>
</evidence>
<evidence type="ECO:0008006" key="4">
    <source>
        <dbReference type="Google" id="ProtNLM"/>
    </source>
</evidence>
<feature type="transmembrane region" description="Helical" evidence="1">
    <location>
        <begin position="12"/>
        <end position="30"/>
    </location>
</feature>
<accession>A0A1E2SNP0</accession>
<dbReference type="RefSeq" id="WP_011186516.1">
    <property type="nucleotide sequence ID" value="NZ_LNZG01000001.1"/>
</dbReference>
<keyword evidence="1" id="KW-0472">Membrane</keyword>
<protein>
    <recommendedName>
        <fullName evidence="4">DUF3054 domain-containing protein</fullName>
    </recommendedName>
</protein>
<sequence length="144" mass="15693">MNSGRTGARWRAALLAFLLDAVLVFVFVLVGRRSHGEASGLGGILTTSWPFLVGLLAGWLVTGAWRRPFAIVWPGIPVWLMTVALGMLIRTSAGQGVQPSFIAVAFVALGVLLVGWRLIALPLVRHRARLSAMRGRRSLSPRRR</sequence>
<dbReference type="OMA" id="TFTHGAV"/>
<dbReference type="InterPro" id="IPR021414">
    <property type="entry name" value="DUF3054"/>
</dbReference>
<organism evidence="2 3">
    <name type="scientific">Leifsonia xyli subsp. xyli</name>
    <dbReference type="NCBI Taxonomy" id="59736"/>
    <lineage>
        <taxon>Bacteria</taxon>
        <taxon>Bacillati</taxon>
        <taxon>Actinomycetota</taxon>
        <taxon>Actinomycetes</taxon>
        <taxon>Micrococcales</taxon>
        <taxon>Microbacteriaceae</taxon>
        <taxon>Leifsonia</taxon>
    </lineage>
</organism>
<proteinExistence type="predicted"/>
<evidence type="ECO:0000313" key="2">
    <source>
        <dbReference type="EMBL" id="ODA91357.1"/>
    </source>
</evidence>
<keyword evidence="1" id="KW-1133">Transmembrane helix</keyword>
<evidence type="ECO:0000313" key="3">
    <source>
        <dbReference type="Proteomes" id="UP000094426"/>
    </source>
</evidence>
<gene>
    <name evidence="2" type="ORF">ATY41_01360</name>
</gene>
<name>A0A1E2SNP0_LEIXY</name>
<feature type="transmembrane region" description="Helical" evidence="1">
    <location>
        <begin position="42"/>
        <end position="62"/>
    </location>
</feature>
<keyword evidence="1" id="KW-0812">Transmembrane</keyword>